<dbReference type="OrthoDB" id="3287229at2"/>
<dbReference type="STRING" id="84724.SAMN04488564_111249"/>
<dbReference type="AlphaFoldDB" id="A0A1I6FCX9"/>
<organism evidence="2 3">
    <name type="scientific">Lentzea waywayandensis</name>
    <dbReference type="NCBI Taxonomy" id="84724"/>
    <lineage>
        <taxon>Bacteria</taxon>
        <taxon>Bacillati</taxon>
        <taxon>Actinomycetota</taxon>
        <taxon>Actinomycetes</taxon>
        <taxon>Pseudonocardiales</taxon>
        <taxon>Pseudonocardiaceae</taxon>
        <taxon>Lentzea</taxon>
    </lineage>
</organism>
<sequence>MSWTDIETWIGENSPALHAALLPPSSAVDIADAEETIGYALPAELVAWWRQFGGIGETYTHWPLVPPMWQPHGLDHALNLRTLMTQAISGIAFRTLGEEKDYEAAALREPAGTPCVDIWLPAWLPVAADGSGYELFADLRGGPRHGCVMEWDKYSGADRDPLWPNVTAMLDDALGALRGETGHRLAFEHNGFHWE</sequence>
<evidence type="ECO:0000313" key="2">
    <source>
        <dbReference type="EMBL" id="SFR27794.1"/>
    </source>
</evidence>
<dbReference type="RefSeq" id="WP_093603222.1">
    <property type="nucleotide sequence ID" value="NZ_FOYL01000011.1"/>
</dbReference>
<dbReference type="EMBL" id="FOYL01000011">
    <property type="protein sequence ID" value="SFR27794.1"/>
    <property type="molecule type" value="Genomic_DNA"/>
</dbReference>
<reference evidence="3" key="1">
    <citation type="submission" date="2016-10" db="EMBL/GenBank/DDBJ databases">
        <authorList>
            <person name="Varghese N."/>
            <person name="Submissions S."/>
        </authorList>
    </citation>
    <scope>NUCLEOTIDE SEQUENCE [LARGE SCALE GENOMIC DNA]</scope>
    <source>
        <strain evidence="3">DSM 44232</strain>
    </source>
</reference>
<dbReference type="Pfam" id="PF09346">
    <property type="entry name" value="SMI1_KNR4"/>
    <property type="match status" value="1"/>
</dbReference>
<dbReference type="Proteomes" id="UP000198583">
    <property type="component" value="Unassembled WGS sequence"/>
</dbReference>
<name>A0A1I6FCX9_9PSEU</name>
<evidence type="ECO:0000259" key="1">
    <source>
        <dbReference type="SMART" id="SM00860"/>
    </source>
</evidence>
<protein>
    <submittedName>
        <fullName evidence="2">Cell wall assembly regulator SMI1</fullName>
    </submittedName>
</protein>
<dbReference type="InterPro" id="IPR037883">
    <property type="entry name" value="Knr4/Smi1-like_sf"/>
</dbReference>
<feature type="domain" description="Knr4/Smi1-like" evidence="1">
    <location>
        <begin position="24"/>
        <end position="172"/>
    </location>
</feature>
<dbReference type="Gene3D" id="3.40.1580.10">
    <property type="entry name" value="SMI1/KNR4-like"/>
    <property type="match status" value="1"/>
</dbReference>
<evidence type="ECO:0000313" key="3">
    <source>
        <dbReference type="Proteomes" id="UP000198583"/>
    </source>
</evidence>
<gene>
    <name evidence="2" type="ORF">SAMN04488564_111249</name>
</gene>
<keyword evidence="3" id="KW-1185">Reference proteome</keyword>
<dbReference type="SUPFAM" id="SSF160631">
    <property type="entry name" value="SMI1/KNR4-like"/>
    <property type="match status" value="1"/>
</dbReference>
<proteinExistence type="predicted"/>
<accession>A0A1I6FCX9</accession>
<dbReference type="SMART" id="SM00860">
    <property type="entry name" value="SMI1_KNR4"/>
    <property type="match status" value="1"/>
</dbReference>
<dbReference type="InterPro" id="IPR018958">
    <property type="entry name" value="Knr4/Smi1-like_dom"/>
</dbReference>